<evidence type="ECO:0000313" key="2">
    <source>
        <dbReference type="EMBL" id="WNY29128.1"/>
    </source>
</evidence>
<dbReference type="RefSeq" id="WP_316559118.1">
    <property type="nucleotide sequence ID" value="NZ_CP131062.1"/>
</dbReference>
<sequence>MVQTEAAMEAYNEMWAGIVPAADITWMILIIILGIAALYMARKFVTEF</sequence>
<reference evidence="2 3" key="1">
    <citation type="submission" date="2023-07" db="EMBL/GenBank/DDBJ databases">
        <title>Closed genome sequence of Methanimicrococcus sp. Es2.</title>
        <authorList>
            <person name="Protasov E."/>
            <person name="Platt K."/>
            <person name="Reeh H."/>
            <person name="Poehlein A."/>
            <person name="Daniel R."/>
            <person name="Brune A."/>
        </authorList>
    </citation>
    <scope>NUCLEOTIDE SEQUENCE [LARGE SCALE GENOMIC DNA]</scope>
    <source>
        <strain evidence="2 3">Es2</strain>
    </source>
</reference>
<proteinExistence type="predicted"/>
<dbReference type="AlphaFoldDB" id="A0AA96VAB7"/>
<name>A0AA96VAB7_9EURY</name>
<evidence type="ECO:0000256" key="1">
    <source>
        <dbReference type="SAM" id="Phobius"/>
    </source>
</evidence>
<accession>A0AA96VAB7</accession>
<gene>
    <name evidence="2" type="ORF">MmiEs2_13440</name>
</gene>
<keyword evidence="1" id="KW-1133">Transmembrane helix</keyword>
<dbReference type="EMBL" id="CP131062">
    <property type="protein sequence ID" value="WNY29128.1"/>
    <property type="molecule type" value="Genomic_DNA"/>
</dbReference>
<feature type="transmembrane region" description="Helical" evidence="1">
    <location>
        <begin position="24"/>
        <end position="41"/>
    </location>
</feature>
<keyword evidence="1" id="KW-0472">Membrane</keyword>
<organism evidence="2 3">
    <name type="scientific">Methanimicrococcus stummii</name>
    <dbReference type="NCBI Taxonomy" id="3028294"/>
    <lineage>
        <taxon>Archaea</taxon>
        <taxon>Methanobacteriati</taxon>
        <taxon>Methanobacteriota</taxon>
        <taxon>Stenosarchaea group</taxon>
        <taxon>Methanomicrobia</taxon>
        <taxon>Methanosarcinales</taxon>
        <taxon>Methanosarcinaceae</taxon>
        <taxon>Methanimicrococcus</taxon>
    </lineage>
</organism>
<protein>
    <submittedName>
        <fullName evidence="2">Uncharacterized protein</fullName>
    </submittedName>
</protein>
<keyword evidence="1" id="KW-0812">Transmembrane</keyword>
<keyword evidence="3" id="KW-1185">Reference proteome</keyword>
<dbReference type="GeneID" id="85197810"/>
<evidence type="ECO:0000313" key="3">
    <source>
        <dbReference type="Proteomes" id="UP001302662"/>
    </source>
</evidence>
<dbReference type="Proteomes" id="UP001302662">
    <property type="component" value="Chromosome"/>
</dbReference>
<dbReference type="KEGG" id="mees:MmiEs2_13440"/>